<keyword evidence="2" id="KW-0732">Signal</keyword>
<dbReference type="InterPro" id="IPR003347">
    <property type="entry name" value="JmjC_dom"/>
</dbReference>
<feature type="compositionally biased region" description="Basic and acidic residues" evidence="1">
    <location>
        <begin position="893"/>
        <end position="909"/>
    </location>
</feature>
<feature type="signal peptide" evidence="2">
    <location>
        <begin position="1"/>
        <end position="24"/>
    </location>
</feature>
<dbReference type="PROSITE" id="PS51183">
    <property type="entry name" value="JMJN"/>
    <property type="match status" value="1"/>
</dbReference>
<dbReference type="PROSITE" id="PS51184">
    <property type="entry name" value="JMJC"/>
    <property type="match status" value="1"/>
</dbReference>
<comment type="caution">
    <text evidence="5">The sequence shown here is derived from an EMBL/GenBank/DDBJ whole genome shotgun (WGS) entry which is preliminary data.</text>
</comment>
<gene>
    <name evidence="5" type="ORF">V6N11_007012</name>
</gene>
<evidence type="ECO:0000256" key="1">
    <source>
        <dbReference type="SAM" id="MobiDB-lite"/>
    </source>
</evidence>
<dbReference type="SMART" id="SM00558">
    <property type="entry name" value="JmjC"/>
    <property type="match status" value="1"/>
</dbReference>
<evidence type="ECO:0000313" key="5">
    <source>
        <dbReference type="EMBL" id="KAK9015924.1"/>
    </source>
</evidence>
<dbReference type="InterPro" id="IPR003349">
    <property type="entry name" value="JmjN"/>
</dbReference>
<dbReference type="Gene3D" id="2.60.120.650">
    <property type="entry name" value="Cupin"/>
    <property type="match status" value="1"/>
</dbReference>
<feature type="compositionally biased region" description="Basic and acidic residues" evidence="1">
    <location>
        <begin position="863"/>
        <end position="879"/>
    </location>
</feature>
<feature type="compositionally biased region" description="Low complexity" evidence="1">
    <location>
        <begin position="823"/>
        <end position="832"/>
    </location>
</feature>
<dbReference type="PANTHER" id="PTHR10694:SF126">
    <property type="entry name" value="INACTIVE LYSINE-SPECIFIC DEMETHYLASE JMJ19 ISOFORM X1-RELATED"/>
    <property type="match status" value="1"/>
</dbReference>
<dbReference type="CDD" id="cd00010">
    <property type="entry name" value="AAI_LTSS"/>
    <property type="match status" value="1"/>
</dbReference>
<dbReference type="Pfam" id="PF02375">
    <property type="entry name" value="JmjN"/>
    <property type="match status" value="1"/>
</dbReference>
<dbReference type="InterPro" id="IPR036312">
    <property type="entry name" value="Bifun_inhib/LTP/seed_sf"/>
</dbReference>
<feature type="region of interest" description="Disordered" evidence="1">
    <location>
        <begin position="788"/>
        <end position="915"/>
    </location>
</feature>
<feature type="compositionally biased region" description="Low complexity" evidence="1">
    <location>
        <begin position="850"/>
        <end position="861"/>
    </location>
</feature>
<organism evidence="5 6">
    <name type="scientific">Hibiscus sabdariffa</name>
    <name type="common">roselle</name>
    <dbReference type="NCBI Taxonomy" id="183260"/>
    <lineage>
        <taxon>Eukaryota</taxon>
        <taxon>Viridiplantae</taxon>
        <taxon>Streptophyta</taxon>
        <taxon>Embryophyta</taxon>
        <taxon>Tracheophyta</taxon>
        <taxon>Spermatophyta</taxon>
        <taxon>Magnoliopsida</taxon>
        <taxon>eudicotyledons</taxon>
        <taxon>Gunneridae</taxon>
        <taxon>Pentapetalae</taxon>
        <taxon>rosids</taxon>
        <taxon>malvids</taxon>
        <taxon>Malvales</taxon>
        <taxon>Malvaceae</taxon>
        <taxon>Malvoideae</taxon>
        <taxon>Hibiscus</taxon>
    </lineage>
</organism>
<evidence type="ECO:0000259" key="3">
    <source>
        <dbReference type="PROSITE" id="PS51183"/>
    </source>
</evidence>
<dbReference type="EMBL" id="JBBPBN010000021">
    <property type="protein sequence ID" value="KAK9015924.1"/>
    <property type="molecule type" value="Genomic_DNA"/>
</dbReference>
<reference evidence="5 6" key="1">
    <citation type="journal article" date="2024" name="G3 (Bethesda)">
        <title>Genome assembly of Hibiscus sabdariffa L. provides insights into metabolisms of medicinal natural products.</title>
        <authorList>
            <person name="Kim T."/>
        </authorList>
    </citation>
    <scope>NUCLEOTIDE SEQUENCE [LARGE SCALE GENOMIC DNA]</scope>
    <source>
        <strain evidence="5">TK-2024</strain>
        <tissue evidence="5">Old leaves</tissue>
    </source>
</reference>
<feature type="domain" description="JmjN" evidence="3">
    <location>
        <begin position="241"/>
        <end position="282"/>
    </location>
</feature>
<dbReference type="Pfam" id="PF02373">
    <property type="entry name" value="JmjC"/>
    <property type="match status" value="1"/>
</dbReference>
<dbReference type="SMART" id="SM00545">
    <property type="entry name" value="JmjN"/>
    <property type="match status" value="1"/>
</dbReference>
<name>A0ABR2RT47_9ROSI</name>
<dbReference type="SUPFAM" id="SSF51197">
    <property type="entry name" value="Clavaminate synthase-like"/>
    <property type="match status" value="1"/>
</dbReference>
<dbReference type="InterPro" id="IPR004198">
    <property type="entry name" value="Znf_C5HC2"/>
</dbReference>
<evidence type="ECO:0000313" key="6">
    <source>
        <dbReference type="Proteomes" id="UP001396334"/>
    </source>
</evidence>
<proteinExistence type="predicted"/>
<feature type="compositionally biased region" description="Acidic residues" evidence="1">
    <location>
        <begin position="833"/>
        <end position="844"/>
    </location>
</feature>
<evidence type="ECO:0000256" key="2">
    <source>
        <dbReference type="SAM" id="SignalP"/>
    </source>
</evidence>
<feature type="chain" id="PRO_5046067620" evidence="2">
    <location>
        <begin position="25"/>
        <end position="915"/>
    </location>
</feature>
<dbReference type="Pfam" id="PF14368">
    <property type="entry name" value="LTP_2"/>
    <property type="match status" value="1"/>
</dbReference>
<protein>
    <submittedName>
        <fullName evidence="5">Uncharacterized protein</fullName>
    </submittedName>
</protein>
<dbReference type="Pfam" id="PF02928">
    <property type="entry name" value="zf-C5HC2"/>
    <property type="match status" value="1"/>
</dbReference>
<keyword evidence="6" id="KW-1185">Reference proteome</keyword>
<dbReference type="Gene3D" id="1.10.110.10">
    <property type="entry name" value="Plant lipid-transfer and hydrophobic proteins"/>
    <property type="match status" value="1"/>
</dbReference>
<accession>A0ABR2RT47</accession>
<feature type="domain" description="JmjC" evidence="4">
    <location>
        <begin position="404"/>
        <end position="570"/>
    </location>
</feature>
<dbReference type="InterPro" id="IPR016140">
    <property type="entry name" value="Bifunc_inhib/LTP/seed_store"/>
</dbReference>
<dbReference type="SUPFAM" id="SSF47699">
    <property type="entry name" value="Bifunctional inhibitor/lipid-transfer protein/seed storage 2S albumin"/>
    <property type="match status" value="1"/>
</dbReference>
<sequence>METPVKYMCVLVFLLSMTIAGLNGVEGTGYYYGPCGKHDIEKEAEKLEPCTYAAQHWRAPVSERCCTVMEKKVKNPACLCAVLFTQTAYNAGVRPEIAVSIPKRCNIVDRPVGYKCGVGIIPTGSFSPRGLEMGAEHCNAPIERDSSARISAPPGFANLSSFFLKKVNHCDGNLNFEASKDLSTQDKVQAEAIDAEKLKKSVENRPWILNDKIDHIAKEYQSVQPYKATRRQCHGDVLEDVPAFRPSEEEFTDTLKYIESIRLKAEPYGICRVIPPPSWQPPCLIKEKSIWENSKFVTQIQQFDRFPDHSEKEEEPGPEFTLKRFKKHSDDFTQYYFTSKHKDVGHHANCKQGEPSVESIEGEYRKIVENPTGRLEVLYGDLDTATFGSGFPTASKPGESCNPSYIQSGWNLNNVPTLPGSLLSFESDKTSGELVPKLRVGMCFSSLSWKVEEHHLNSICYMHVGSPKIWYCVPGRYSFKLETLMKKHFPDLLGKQFKQCEGVITRLSPVVLKSEGLPVYRCIQYPREFVLVFPGAYHSTFDCGFNVAEAVNFAPLDWLLHGQNAVALYQSHGRKTSISFDKLLIGAAREAVKAQWELSLLKKNTIDNLRWKGYCGKNGSLAETLKSRVKQEAMRREYLCSSFQKKRKEKNLGSTGKKECSICYFDLFLSAACCPCSADRYSCLNHAKRLCSCTWAEKIFLYQYEISELNILVEAVEGKFSAVYTWAREDLNLGLRNYTPKENSFTEDKGQKEQKLQDAGTLYGNGWTAAASIKAEIKARIQRSRCLNGENSKEKAVSTPSLPSATQDDDTSSVLRDVMPEVLSSNSVSSSSESDDTSDLDLIDGGEGCLLSTLSSRPSPSQHARESTSSDRKRPRESEVTLSKVRRPRKREVRVSELLKDKLPKSHPDSKRRKK</sequence>
<dbReference type="Proteomes" id="UP001396334">
    <property type="component" value="Unassembled WGS sequence"/>
</dbReference>
<evidence type="ECO:0000259" key="4">
    <source>
        <dbReference type="PROSITE" id="PS51184"/>
    </source>
</evidence>
<dbReference type="PANTHER" id="PTHR10694">
    <property type="entry name" value="LYSINE-SPECIFIC DEMETHYLASE"/>
    <property type="match status" value="1"/>
</dbReference>